<dbReference type="Gene3D" id="3.40.47.10">
    <property type="match status" value="1"/>
</dbReference>
<gene>
    <name evidence="1" type="ORF">MNBD_GAMMA12-2566</name>
</gene>
<evidence type="ECO:0000313" key="1">
    <source>
        <dbReference type="EMBL" id="VAW81738.1"/>
    </source>
</evidence>
<dbReference type="GO" id="GO:0016746">
    <property type="term" value="F:acyltransferase activity"/>
    <property type="evidence" value="ECO:0007669"/>
    <property type="project" value="InterPro"/>
</dbReference>
<name>A0A3B0YLC4_9ZZZZ</name>
<dbReference type="EMBL" id="UOFL01000224">
    <property type="protein sequence ID" value="VAW81738.1"/>
    <property type="molecule type" value="Genomic_DNA"/>
</dbReference>
<organism evidence="1">
    <name type="scientific">hydrothermal vent metagenome</name>
    <dbReference type="NCBI Taxonomy" id="652676"/>
    <lineage>
        <taxon>unclassified sequences</taxon>
        <taxon>metagenomes</taxon>
        <taxon>ecological metagenomes</taxon>
    </lineage>
</organism>
<dbReference type="AlphaFoldDB" id="A0A3B0YLC4"/>
<sequence length="418" mass="46659">MKPQEKIAITNIIVETCLGSEIHDVHGALLTNMSLAKSYKNAEIDSDLEEKTVASICHVMDKLQSTFFMDRLNEMFSDILPKLTQIIAEDLLNKRILILHVTPNKESARSTIVDLDYYKEVFSDYLDLESEEGEKIKVHFISDNECVIEHLDEAFTQMQDNKCDAVIVGGVDSLVNIITCHELYDDKNLKCEDQIAGTSPGEAAAYVVFKNQVVAETEGNNIFSVIDKLSFSAEPNNRKASTSKLSGLGQTLKNISPDSQKVAENIKALFTSISTYRPEVLEWHQVTQQLISEDQKSNNRVATITEAEPIDEINDDSLSLVNSQVSLGDIGSATVPMLIASAAYHNMYEHELGNYGFESNNNEKKNVVCEMGDKQFRGSMSLNSVKSTQRKGFSPLVVDEEDDLNIPELKEENSWVET</sequence>
<accession>A0A3B0YLC4</accession>
<dbReference type="InterPro" id="IPR016039">
    <property type="entry name" value="Thiolase-like"/>
</dbReference>
<reference evidence="1" key="1">
    <citation type="submission" date="2018-06" db="EMBL/GenBank/DDBJ databases">
        <authorList>
            <person name="Zhirakovskaya E."/>
        </authorList>
    </citation>
    <scope>NUCLEOTIDE SEQUENCE</scope>
</reference>
<dbReference type="SUPFAM" id="SSF53901">
    <property type="entry name" value="Thiolase-like"/>
    <property type="match status" value="1"/>
</dbReference>
<protein>
    <submittedName>
        <fullName evidence="1">Uncharacterized protein</fullName>
    </submittedName>
</protein>
<proteinExistence type="predicted"/>